<gene>
    <name evidence="2" type="ORF">CAPTEDRAFT_200612</name>
</gene>
<reference evidence="2 4" key="2">
    <citation type="journal article" date="2013" name="Nature">
        <title>Insights into bilaterian evolution from three spiralian genomes.</title>
        <authorList>
            <person name="Simakov O."/>
            <person name="Marletaz F."/>
            <person name="Cho S.J."/>
            <person name="Edsinger-Gonzales E."/>
            <person name="Havlak P."/>
            <person name="Hellsten U."/>
            <person name="Kuo D.H."/>
            <person name="Larsson T."/>
            <person name="Lv J."/>
            <person name="Arendt D."/>
            <person name="Savage R."/>
            <person name="Osoegawa K."/>
            <person name="de Jong P."/>
            <person name="Grimwood J."/>
            <person name="Chapman J.A."/>
            <person name="Shapiro H."/>
            <person name="Aerts A."/>
            <person name="Otillar R.P."/>
            <person name="Terry A.Y."/>
            <person name="Boore J.L."/>
            <person name="Grigoriev I.V."/>
            <person name="Lindberg D.R."/>
            <person name="Seaver E.C."/>
            <person name="Weisblat D.A."/>
            <person name="Putnam N.H."/>
            <person name="Rokhsar D.S."/>
        </authorList>
    </citation>
    <scope>NUCLEOTIDE SEQUENCE</scope>
    <source>
        <strain evidence="2 4">I ESC-2004</strain>
    </source>
</reference>
<dbReference type="STRING" id="283909.R7TBD0"/>
<accession>R7TBD0</accession>
<dbReference type="OMA" id="SHTLEIM"/>
<evidence type="ECO:0000313" key="4">
    <source>
        <dbReference type="Proteomes" id="UP000014760"/>
    </source>
</evidence>
<dbReference type="EMBL" id="AMQN01014033">
    <property type="status" value="NOT_ANNOTATED_CDS"/>
    <property type="molecule type" value="Genomic_DNA"/>
</dbReference>
<evidence type="ECO:0008006" key="5">
    <source>
        <dbReference type="Google" id="ProtNLM"/>
    </source>
</evidence>
<dbReference type="OrthoDB" id="6074443at2759"/>
<reference evidence="3" key="3">
    <citation type="submission" date="2015-06" db="UniProtKB">
        <authorList>
            <consortium name="EnsemblMetazoa"/>
        </authorList>
    </citation>
    <scope>IDENTIFICATION</scope>
</reference>
<feature type="transmembrane region" description="Helical" evidence="1">
    <location>
        <begin position="9"/>
        <end position="29"/>
    </location>
</feature>
<keyword evidence="1" id="KW-0812">Transmembrane</keyword>
<keyword evidence="1" id="KW-1133">Transmembrane helix</keyword>
<dbReference type="InterPro" id="IPR029063">
    <property type="entry name" value="SAM-dependent_MTases_sf"/>
</dbReference>
<dbReference type="Proteomes" id="UP000014760">
    <property type="component" value="Unassembled WGS sequence"/>
</dbReference>
<dbReference type="AlphaFoldDB" id="R7TBD0"/>
<keyword evidence="1" id="KW-0472">Membrane</keyword>
<protein>
    <recommendedName>
        <fullName evidence="5">Methyltransferase domain-containing protein</fullName>
    </recommendedName>
</protein>
<keyword evidence="4" id="KW-1185">Reference proteome</keyword>
<dbReference type="Gene3D" id="3.40.50.150">
    <property type="entry name" value="Vaccinia Virus protein VP39"/>
    <property type="match status" value="1"/>
</dbReference>
<dbReference type="Pfam" id="PF13578">
    <property type="entry name" value="Methyltransf_24"/>
    <property type="match status" value="1"/>
</dbReference>
<dbReference type="EMBL" id="KB310685">
    <property type="protein sequence ID" value="ELT91024.1"/>
    <property type="molecule type" value="Genomic_DNA"/>
</dbReference>
<dbReference type="SUPFAM" id="SSF53335">
    <property type="entry name" value="S-adenosyl-L-methionine-dependent methyltransferases"/>
    <property type="match status" value="1"/>
</dbReference>
<name>R7TBD0_CAPTE</name>
<evidence type="ECO:0000313" key="2">
    <source>
        <dbReference type="EMBL" id="ELT91024.1"/>
    </source>
</evidence>
<evidence type="ECO:0000256" key="1">
    <source>
        <dbReference type="SAM" id="Phobius"/>
    </source>
</evidence>
<organism evidence="2">
    <name type="scientific">Capitella teleta</name>
    <name type="common">Polychaete worm</name>
    <dbReference type="NCBI Taxonomy" id="283909"/>
    <lineage>
        <taxon>Eukaryota</taxon>
        <taxon>Metazoa</taxon>
        <taxon>Spiralia</taxon>
        <taxon>Lophotrochozoa</taxon>
        <taxon>Annelida</taxon>
        <taxon>Polychaeta</taxon>
        <taxon>Sedentaria</taxon>
        <taxon>Scolecida</taxon>
        <taxon>Capitellidae</taxon>
        <taxon>Capitella</taxon>
    </lineage>
</organism>
<proteinExistence type="predicted"/>
<dbReference type="HOGENOM" id="CLU_081393_0_0_1"/>
<evidence type="ECO:0000313" key="3">
    <source>
        <dbReference type="EnsemblMetazoa" id="CapteP200612"/>
    </source>
</evidence>
<reference evidence="4" key="1">
    <citation type="submission" date="2012-12" db="EMBL/GenBank/DDBJ databases">
        <authorList>
            <person name="Hellsten U."/>
            <person name="Grimwood J."/>
            <person name="Chapman J.A."/>
            <person name="Shapiro H."/>
            <person name="Aerts A."/>
            <person name="Otillar R.P."/>
            <person name="Terry A.Y."/>
            <person name="Boore J.L."/>
            <person name="Simakov O."/>
            <person name="Marletaz F."/>
            <person name="Cho S.-J."/>
            <person name="Edsinger-Gonzales E."/>
            <person name="Havlak P."/>
            <person name="Kuo D.-H."/>
            <person name="Larsson T."/>
            <person name="Lv J."/>
            <person name="Arendt D."/>
            <person name="Savage R."/>
            <person name="Osoegawa K."/>
            <person name="de Jong P."/>
            <person name="Lindberg D.R."/>
            <person name="Seaver E.C."/>
            <person name="Weisblat D.A."/>
            <person name="Putnam N.H."/>
            <person name="Grigoriev I.V."/>
            <person name="Rokhsar D.S."/>
        </authorList>
    </citation>
    <scope>NUCLEOTIDE SEQUENCE</scope>
    <source>
        <strain evidence="4">I ESC-2004</strain>
    </source>
</reference>
<sequence>MARIRTTGILLPLCLTLCFCIGVVLVLYLQTIGHIDLVTSTVSTPRATQTRSFNNTQASSWTPPIPNAAFDLQEALSFLPYGNRQCTKLADFAWPVRYQEAAEAHKEALNKTLQGGVRLEGHSGQFQEQQMVYVKLTQLSFVQTICETGFNAGHSTLIWLASKNSTKVFSFDLGNHEYAKKMAEHLQSKYPGRLTVTWGDSTKTLPEFRKDHSKVKCDLLIVDGGHTVPVATADFENLREMANAGNIVVFDDYPTKEGHGKVLAPVWETQVRSGTLAEQYACEKNVWRGFALGHFLFLKMRNMVDVLENRLLK</sequence>
<dbReference type="EMBL" id="AMQN01014032">
    <property type="status" value="NOT_ANNOTATED_CDS"/>
    <property type="molecule type" value="Genomic_DNA"/>
</dbReference>
<dbReference type="EnsemblMetazoa" id="CapteT200612">
    <property type="protein sequence ID" value="CapteP200612"/>
    <property type="gene ID" value="CapteG200612"/>
</dbReference>